<accession>A0A0U3HBP6</accession>
<dbReference type="GO" id="GO:0005886">
    <property type="term" value="C:plasma membrane"/>
    <property type="evidence" value="ECO:0007669"/>
    <property type="project" value="UniProtKB-SubCell"/>
</dbReference>
<dbReference type="InterPro" id="IPR045863">
    <property type="entry name" value="CorA_TM1_TM2"/>
</dbReference>
<evidence type="ECO:0000313" key="7">
    <source>
        <dbReference type="EMBL" id="ALU32399.1"/>
    </source>
</evidence>
<dbReference type="EMBL" id="CP013695">
    <property type="protein sequence ID" value="ALU32399.1"/>
    <property type="molecule type" value="Genomic_DNA"/>
</dbReference>
<dbReference type="Pfam" id="PF01544">
    <property type="entry name" value="CorA"/>
    <property type="match status" value="1"/>
</dbReference>
<evidence type="ECO:0000313" key="8">
    <source>
        <dbReference type="Proteomes" id="UP000060043"/>
    </source>
</evidence>
<reference evidence="8 9" key="1">
    <citation type="submission" date="2015-12" db="EMBL/GenBank/DDBJ databases">
        <title>A stable core within a dynamic pangenome in Sulfolobus acidocaldarius.</title>
        <authorList>
            <person name="Anderson R."/>
            <person name="Kouris A."/>
            <person name="Seward C."/>
            <person name="Campbell K."/>
            <person name="Whitaker R."/>
        </authorList>
    </citation>
    <scope>NUCLEOTIDE SEQUENCE [LARGE SCALE GENOMIC DNA]</scope>
    <source>
        <strain evidence="6 9">GG12-C01-09</strain>
        <strain evidence="7 8">NG05B_CO5_07</strain>
    </source>
</reference>
<dbReference type="STRING" id="1435377.SUSAZ_10685"/>
<evidence type="ECO:0000256" key="3">
    <source>
        <dbReference type="ARBA" id="ARBA00022989"/>
    </source>
</evidence>
<keyword evidence="3 5" id="KW-1133">Transmembrane helix</keyword>
<evidence type="ECO:0000256" key="4">
    <source>
        <dbReference type="ARBA" id="ARBA00023136"/>
    </source>
</evidence>
<dbReference type="PaxDb" id="1435377-SUSAZ_10685"/>
<dbReference type="PANTHER" id="PTHR46494">
    <property type="entry name" value="CORA FAMILY METAL ION TRANSPORTER (EUROFUNG)"/>
    <property type="match status" value="1"/>
</dbReference>
<evidence type="ECO:0000256" key="5">
    <source>
        <dbReference type="SAM" id="Phobius"/>
    </source>
</evidence>
<proteinExistence type="predicted"/>
<dbReference type="Proteomes" id="UP000060043">
    <property type="component" value="Chromosome"/>
</dbReference>
<feature type="transmembrane region" description="Helical" evidence="5">
    <location>
        <begin position="127"/>
        <end position="147"/>
    </location>
</feature>
<dbReference type="SUPFAM" id="SSF144083">
    <property type="entry name" value="Magnesium transport protein CorA, transmembrane region"/>
    <property type="match status" value="1"/>
</dbReference>
<gene>
    <name evidence="6" type="ORF">ATY89_06730</name>
    <name evidence="7" type="ORF">ATZ20_09750</name>
</gene>
<dbReference type="GO" id="GO:0015095">
    <property type="term" value="F:magnesium ion transmembrane transporter activity"/>
    <property type="evidence" value="ECO:0007669"/>
    <property type="project" value="TreeGrafter"/>
</dbReference>
<evidence type="ECO:0000313" key="6">
    <source>
        <dbReference type="EMBL" id="ALU29664.1"/>
    </source>
</evidence>
<keyword evidence="4 5" id="KW-0472">Membrane</keyword>
<keyword evidence="2 5" id="KW-0812">Transmembrane</keyword>
<dbReference type="Gene3D" id="1.20.58.340">
    <property type="entry name" value="Magnesium transport protein CorA, transmembrane region"/>
    <property type="match status" value="1"/>
</dbReference>
<organism evidence="7 8">
    <name type="scientific">Sulfolobus acidocaldarius</name>
    <dbReference type="NCBI Taxonomy" id="2285"/>
    <lineage>
        <taxon>Archaea</taxon>
        <taxon>Thermoproteota</taxon>
        <taxon>Thermoprotei</taxon>
        <taxon>Sulfolobales</taxon>
        <taxon>Sulfolobaceae</taxon>
        <taxon>Sulfolobus</taxon>
    </lineage>
</organism>
<dbReference type="PANTHER" id="PTHR46494:SF1">
    <property type="entry name" value="CORA FAMILY METAL ION TRANSPORTER (EUROFUNG)"/>
    <property type="match status" value="1"/>
</dbReference>
<protein>
    <submittedName>
        <fullName evidence="7">Uncharacterized protein</fullName>
    </submittedName>
</protein>
<dbReference type="GO" id="GO:0050897">
    <property type="term" value="F:cobalt ion binding"/>
    <property type="evidence" value="ECO:0007669"/>
    <property type="project" value="TreeGrafter"/>
</dbReference>
<dbReference type="GO" id="GO:0000287">
    <property type="term" value="F:magnesium ion binding"/>
    <property type="evidence" value="ECO:0007669"/>
    <property type="project" value="TreeGrafter"/>
</dbReference>
<dbReference type="GO" id="GO:0015087">
    <property type="term" value="F:cobalt ion transmembrane transporter activity"/>
    <property type="evidence" value="ECO:0007669"/>
    <property type="project" value="TreeGrafter"/>
</dbReference>
<dbReference type="InterPro" id="IPR002523">
    <property type="entry name" value="MgTranspt_CorA/ZnTranspt_ZntB"/>
</dbReference>
<dbReference type="AlphaFoldDB" id="A0A0U3HBP6"/>
<dbReference type="Proteomes" id="UP000065473">
    <property type="component" value="Chromosome"/>
</dbReference>
<evidence type="ECO:0000313" key="9">
    <source>
        <dbReference type="Proteomes" id="UP000065473"/>
    </source>
</evidence>
<sequence>MNEGEVEECTVNSVMKSLVYGLLYELGTRRIEVNKKLESLLKNITDGNVKSTSEINQVRSEIITLYSDSSALYYLSKKLSKFLDKEVEDDCLFAYDRAEILITRESELYNIYLTEIQNDLNIVIKKLTSISFIFLPITAVASILAISFNDLPSNLNSPYFGLSLVLLVLLGIALTIYLRKIDWL</sequence>
<comment type="subcellular location">
    <subcellularLocation>
        <location evidence="1">Cell membrane</location>
        <topology evidence="1">Multi-pass membrane protein</topology>
    </subcellularLocation>
</comment>
<dbReference type="EMBL" id="CP013694">
    <property type="protein sequence ID" value="ALU29664.1"/>
    <property type="molecule type" value="Genomic_DNA"/>
</dbReference>
<feature type="transmembrane region" description="Helical" evidence="5">
    <location>
        <begin position="159"/>
        <end position="178"/>
    </location>
</feature>
<name>A0A0U3HBP6_9CREN</name>
<evidence type="ECO:0000256" key="2">
    <source>
        <dbReference type="ARBA" id="ARBA00022692"/>
    </source>
</evidence>
<evidence type="ECO:0000256" key="1">
    <source>
        <dbReference type="ARBA" id="ARBA00004651"/>
    </source>
</evidence>